<protein>
    <recommendedName>
        <fullName evidence="3">Flavoprotein domain-containing protein</fullName>
    </recommendedName>
</protein>
<dbReference type="PANTHER" id="PTHR14359:SF6">
    <property type="entry name" value="PHOSPHOPANTOTHENOYLCYSTEINE DECARBOXYLASE"/>
    <property type="match status" value="1"/>
</dbReference>
<gene>
    <name evidence="4" type="ORF">Cvel_12229</name>
</gene>
<reference evidence="4" key="1">
    <citation type="submission" date="2014-11" db="EMBL/GenBank/DDBJ databases">
        <authorList>
            <person name="Otto D Thomas"/>
            <person name="Naeem Raeece"/>
        </authorList>
    </citation>
    <scope>NUCLEOTIDE SEQUENCE</scope>
</reference>
<dbReference type="PANTHER" id="PTHR14359">
    <property type="entry name" value="HOMO-OLIGOMERIC FLAVIN CONTAINING CYS DECARBOXYLASE FAMILY"/>
    <property type="match status" value="1"/>
</dbReference>
<dbReference type="GO" id="GO:0010181">
    <property type="term" value="F:FMN binding"/>
    <property type="evidence" value="ECO:0007669"/>
    <property type="project" value="TreeGrafter"/>
</dbReference>
<evidence type="ECO:0000256" key="2">
    <source>
        <dbReference type="ARBA" id="ARBA00038350"/>
    </source>
</evidence>
<dbReference type="GO" id="GO:0015937">
    <property type="term" value="P:coenzyme A biosynthetic process"/>
    <property type="evidence" value="ECO:0007669"/>
    <property type="project" value="UniProtKB-KW"/>
</dbReference>
<evidence type="ECO:0000313" key="4">
    <source>
        <dbReference type="EMBL" id="CEM53764.1"/>
    </source>
</evidence>
<dbReference type="Gene3D" id="3.40.50.1950">
    <property type="entry name" value="Flavin prenyltransferase-like"/>
    <property type="match status" value="1"/>
</dbReference>
<keyword evidence="1" id="KW-0173">Coenzyme A biosynthesis</keyword>
<dbReference type="GO" id="GO:0004633">
    <property type="term" value="F:phosphopantothenoylcysteine decarboxylase activity"/>
    <property type="evidence" value="ECO:0007669"/>
    <property type="project" value="TreeGrafter"/>
</dbReference>
<name>A0A0G4I9D1_9ALVE</name>
<dbReference type="EMBL" id="CDMZ01005723">
    <property type="protein sequence ID" value="CEM53764.1"/>
    <property type="molecule type" value="Genomic_DNA"/>
</dbReference>
<dbReference type="SUPFAM" id="SSF52507">
    <property type="entry name" value="Homo-oligomeric flavin-containing Cys decarboxylases, HFCD"/>
    <property type="match status" value="1"/>
</dbReference>
<dbReference type="VEuPathDB" id="CryptoDB:Cvel_12229"/>
<dbReference type="Pfam" id="PF02441">
    <property type="entry name" value="Flavoprotein"/>
    <property type="match status" value="1"/>
</dbReference>
<dbReference type="PhylomeDB" id="A0A0G4I9D1"/>
<comment type="similarity">
    <text evidence="2">Belongs to the HFCD (homooligomeric flavin containing Cys decarboxylase) superfamily.</text>
</comment>
<evidence type="ECO:0000259" key="3">
    <source>
        <dbReference type="Pfam" id="PF02441"/>
    </source>
</evidence>
<organism evidence="4">
    <name type="scientific">Chromera velia CCMP2878</name>
    <dbReference type="NCBI Taxonomy" id="1169474"/>
    <lineage>
        <taxon>Eukaryota</taxon>
        <taxon>Sar</taxon>
        <taxon>Alveolata</taxon>
        <taxon>Colpodellida</taxon>
        <taxon>Chromeraceae</taxon>
        <taxon>Chromera</taxon>
    </lineage>
</organism>
<feature type="domain" description="Flavoprotein" evidence="3">
    <location>
        <begin position="5"/>
        <end position="186"/>
    </location>
</feature>
<dbReference type="InterPro" id="IPR036551">
    <property type="entry name" value="Flavin_trans-like"/>
</dbReference>
<dbReference type="InterPro" id="IPR003382">
    <property type="entry name" value="Flavoprotein"/>
</dbReference>
<dbReference type="GO" id="GO:0071513">
    <property type="term" value="C:phosphopantothenoylcysteine decarboxylase complex"/>
    <property type="evidence" value="ECO:0007669"/>
    <property type="project" value="TreeGrafter"/>
</dbReference>
<accession>A0A0G4I9D1</accession>
<proteinExistence type="inferred from homology"/>
<evidence type="ECO:0000256" key="1">
    <source>
        <dbReference type="ARBA" id="ARBA00022993"/>
    </source>
</evidence>
<sequence length="193" mass="20988">MSVVNVLLGVTGSVATIKLLELIDKLKSSFEAKQLKCEIRVVFTSKSKHFCDPTALPSNVQSFTDEDEWGHWKQKGDPVVHIDLRRWADVFVVAPLSANTLAKLANGLSDNLLTCVARAWDVQKPFIVFPAMNTLMWEHAFTSRHIATIVELGTVVVPPVSKELACGDTGVGALPPVDDVAKKVVEAARGELG</sequence>
<dbReference type="AlphaFoldDB" id="A0A0G4I9D1"/>